<dbReference type="SUPFAM" id="SSF56935">
    <property type="entry name" value="Porins"/>
    <property type="match status" value="1"/>
</dbReference>
<dbReference type="EMBL" id="JAPJDA010000002">
    <property type="protein sequence ID" value="MCX2836777.1"/>
    <property type="molecule type" value="Genomic_DNA"/>
</dbReference>
<dbReference type="RefSeq" id="WP_266067956.1">
    <property type="nucleotide sequence ID" value="NZ_JAPJDA010000002.1"/>
</dbReference>
<keyword evidence="3" id="KW-1185">Reference proteome</keyword>
<sequence length="439" mass="49323">MKNLIKYSGIALLMAMGFQAQAQDVDVLVVEDNENTTLWDRSLPNFRYPDQRGISTFEPTKDNNYGEFEGVQVRLGGAFALQFQALEQENASGAPELYELGKDFNLATANMTFDILLAKGVRVHLNTYLSSQNHPDTYVKGGYLQVDNLDFISEGLASGLMEHLRIRFGHMENNYGDAHFRRTDNAMALYNPFVGNYLMDSFTTEVGGEIYYFNGPWLGMVGFTNGKLNQSTSSEGHTSPSLLAKIGYDNQISEDFRFRLTGSVYHTNQTKSAYLYSGDRAGSRYYNVMSGPDANNPGDGFRSGRINPDLKNELTSFMINPFIKAGGLEFFGIYERASGKYASETDERSWNQYAGELIYRFGNNENFYVGGRYNTVNGELKSGEDVTVNRFNIGGGWFMTKNILTKVEYVNQDYNDYPTGDIHNDGQFNGFNIEAVISF</sequence>
<gene>
    <name evidence="2" type="ORF">OQ279_01320</name>
</gene>
<evidence type="ECO:0000256" key="1">
    <source>
        <dbReference type="SAM" id="SignalP"/>
    </source>
</evidence>
<proteinExistence type="predicted"/>
<keyword evidence="1" id="KW-0732">Signal</keyword>
<dbReference type="AlphaFoldDB" id="A0A9X3CTY7"/>
<dbReference type="Proteomes" id="UP001148482">
    <property type="component" value="Unassembled WGS sequence"/>
</dbReference>
<evidence type="ECO:0000313" key="3">
    <source>
        <dbReference type="Proteomes" id="UP001148482"/>
    </source>
</evidence>
<evidence type="ECO:0008006" key="4">
    <source>
        <dbReference type="Google" id="ProtNLM"/>
    </source>
</evidence>
<accession>A0A9X3CTY7</accession>
<organism evidence="2 3">
    <name type="scientific">Salinimicrobium profundisediminis</name>
    <dbReference type="NCBI Taxonomy" id="2994553"/>
    <lineage>
        <taxon>Bacteria</taxon>
        <taxon>Pseudomonadati</taxon>
        <taxon>Bacteroidota</taxon>
        <taxon>Flavobacteriia</taxon>
        <taxon>Flavobacteriales</taxon>
        <taxon>Flavobacteriaceae</taxon>
        <taxon>Salinimicrobium</taxon>
    </lineage>
</organism>
<comment type="caution">
    <text evidence="2">The sequence shown here is derived from an EMBL/GenBank/DDBJ whole genome shotgun (WGS) entry which is preliminary data.</text>
</comment>
<feature type="chain" id="PRO_5040969604" description="Porin" evidence="1">
    <location>
        <begin position="23"/>
        <end position="439"/>
    </location>
</feature>
<evidence type="ECO:0000313" key="2">
    <source>
        <dbReference type="EMBL" id="MCX2836777.1"/>
    </source>
</evidence>
<feature type="signal peptide" evidence="1">
    <location>
        <begin position="1"/>
        <end position="22"/>
    </location>
</feature>
<reference evidence="2" key="1">
    <citation type="submission" date="2022-11" db="EMBL/GenBank/DDBJ databases">
        <title>Salinimicrobium profundisediminis sp. nov., isolated from deep-sea sediment of the Mariana Trench.</title>
        <authorList>
            <person name="Fu H."/>
        </authorList>
    </citation>
    <scope>NUCLEOTIDE SEQUENCE</scope>
    <source>
        <strain evidence="2">MT39</strain>
    </source>
</reference>
<name>A0A9X3CTY7_9FLAO</name>
<protein>
    <recommendedName>
        <fullName evidence="4">Porin</fullName>
    </recommendedName>
</protein>